<organism evidence="2 3">
    <name type="scientific">Caballeronia glathei</name>
    <dbReference type="NCBI Taxonomy" id="60547"/>
    <lineage>
        <taxon>Bacteria</taxon>
        <taxon>Pseudomonadati</taxon>
        <taxon>Pseudomonadota</taxon>
        <taxon>Betaproteobacteria</taxon>
        <taxon>Burkholderiales</taxon>
        <taxon>Burkholderiaceae</taxon>
        <taxon>Caballeronia</taxon>
    </lineage>
</organism>
<dbReference type="EMBL" id="JFHC01000031">
    <property type="protein sequence ID" value="KDR41175.1"/>
    <property type="molecule type" value="Genomic_DNA"/>
</dbReference>
<protein>
    <submittedName>
        <fullName evidence="2">Uncharacterized protein</fullName>
    </submittedName>
</protein>
<reference evidence="2 3" key="1">
    <citation type="submission" date="2014-03" db="EMBL/GenBank/DDBJ databases">
        <title>Draft Genome Sequences of Four Burkholderia Strains.</title>
        <authorList>
            <person name="Liu X.Y."/>
            <person name="Li C.X."/>
            <person name="Xu J.H."/>
        </authorList>
    </citation>
    <scope>NUCLEOTIDE SEQUENCE [LARGE SCALE GENOMIC DNA]</scope>
    <source>
        <strain evidence="2 3">DSM 50014</strain>
    </source>
</reference>
<sequence>MQGLPPEIPLGHTIYRQSDFEKSKLWRAVFIAAFVIGIVNLVEPAPRSDPAPATAHDTRAVARPTV</sequence>
<dbReference type="Proteomes" id="UP000027466">
    <property type="component" value="Unassembled WGS sequence"/>
</dbReference>
<dbReference type="STRING" id="60547.GCA_000751215_04826"/>
<dbReference type="AlphaFoldDB" id="A0A069PKR3"/>
<evidence type="ECO:0000313" key="2">
    <source>
        <dbReference type="EMBL" id="KDR41175.1"/>
    </source>
</evidence>
<name>A0A069PKR3_9BURK</name>
<accession>A0A069PKR3</accession>
<keyword evidence="3" id="KW-1185">Reference proteome</keyword>
<evidence type="ECO:0000256" key="1">
    <source>
        <dbReference type="SAM" id="MobiDB-lite"/>
    </source>
</evidence>
<evidence type="ECO:0000313" key="3">
    <source>
        <dbReference type="Proteomes" id="UP000027466"/>
    </source>
</evidence>
<proteinExistence type="predicted"/>
<feature type="region of interest" description="Disordered" evidence="1">
    <location>
        <begin position="46"/>
        <end position="66"/>
    </location>
</feature>
<gene>
    <name evidence="2" type="ORF">BG61_20800</name>
</gene>
<comment type="caution">
    <text evidence="2">The sequence shown here is derived from an EMBL/GenBank/DDBJ whole genome shotgun (WGS) entry which is preliminary data.</text>
</comment>